<feature type="domain" description="Cyclin N-terminal" evidence="1">
    <location>
        <begin position="72"/>
        <end position="153"/>
    </location>
</feature>
<protein>
    <recommendedName>
        <fullName evidence="1">Cyclin N-terminal domain-containing protein</fullName>
    </recommendedName>
</protein>
<evidence type="ECO:0000313" key="3">
    <source>
        <dbReference type="Proteomes" id="UP000688137"/>
    </source>
</evidence>
<reference evidence="2" key="1">
    <citation type="submission" date="2021-01" db="EMBL/GenBank/DDBJ databases">
        <authorList>
            <consortium name="Genoscope - CEA"/>
            <person name="William W."/>
        </authorList>
    </citation>
    <scope>NUCLEOTIDE SEQUENCE</scope>
</reference>
<dbReference type="OMA" id="HCALHKI"/>
<dbReference type="InterPro" id="IPR013922">
    <property type="entry name" value="Cyclin_PHO80-like"/>
</dbReference>
<dbReference type="PANTHER" id="PTHR15615:SF108">
    <property type="entry name" value="PROTEIN CNPPD1"/>
    <property type="match status" value="1"/>
</dbReference>
<gene>
    <name evidence="2" type="ORF">PPRIM_AZ9-3.1.T1340123</name>
</gene>
<name>A0A8S1PYY5_PARPR</name>
<sequence length="170" mass="20151">MFEKKEKERINNNLKNQMFTPPNFAAHSALHKITKIMARIFQLYDKLKIESTIEIPKSNQKLSKTLKNLYVMNLNDETLILAFYFVDQITKKLRIFLNLENSTGLLIGSIIIADKILNDQPRNIEKYKLASGLKKEQLIQIETYFLETLDYNLFVSEENFQNYYKRVQDY</sequence>
<dbReference type="Proteomes" id="UP000688137">
    <property type="component" value="Unassembled WGS sequence"/>
</dbReference>
<comment type="caution">
    <text evidence="2">The sequence shown here is derived from an EMBL/GenBank/DDBJ whole genome shotgun (WGS) entry which is preliminary data.</text>
</comment>
<keyword evidence="3" id="KW-1185">Reference proteome</keyword>
<evidence type="ECO:0000259" key="1">
    <source>
        <dbReference type="Pfam" id="PF00134"/>
    </source>
</evidence>
<dbReference type="EMBL" id="CAJJDM010000137">
    <property type="protein sequence ID" value="CAD8107713.1"/>
    <property type="molecule type" value="Genomic_DNA"/>
</dbReference>
<organism evidence="2 3">
    <name type="scientific">Paramecium primaurelia</name>
    <dbReference type="NCBI Taxonomy" id="5886"/>
    <lineage>
        <taxon>Eukaryota</taxon>
        <taxon>Sar</taxon>
        <taxon>Alveolata</taxon>
        <taxon>Ciliophora</taxon>
        <taxon>Intramacronucleata</taxon>
        <taxon>Oligohymenophorea</taxon>
        <taxon>Peniculida</taxon>
        <taxon>Parameciidae</taxon>
        <taxon>Paramecium</taxon>
    </lineage>
</organism>
<dbReference type="GO" id="GO:0019901">
    <property type="term" value="F:protein kinase binding"/>
    <property type="evidence" value="ECO:0007669"/>
    <property type="project" value="InterPro"/>
</dbReference>
<dbReference type="PANTHER" id="PTHR15615">
    <property type="match status" value="1"/>
</dbReference>
<dbReference type="AlphaFoldDB" id="A0A8S1PYY5"/>
<evidence type="ECO:0000313" key="2">
    <source>
        <dbReference type="EMBL" id="CAD8107713.1"/>
    </source>
</evidence>
<accession>A0A8S1PYY5</accession>
<dbReference type="Pfam" id="PF00134">
    <property type="entry name" value="Cyclin_N"/>
    <property type="match status" value="1"/>
</dbReference>
<dbReference type="CDD" id="cd20557">
    <property type="entry name" value="CYCLIN_ScPCL1-like"/>
    <property type="match status" value="1"/>
</dbReference>
<dbReference type="InterPro" id="IPR006671">
    <property type="entry name" value="Cyclin_N"/>
</dbReference>
<proteinExistence type="predicted"/>